<feature type="binding site" evidence="7 8">
    <location>
        <position position="27"/>
    </location>
    <ligand>
        <name>S-adenosyl-L-methionine</name>
        <dbReference type="ChEBI" id="CHEBI:59789"/>
    </ligand>
</feature>
<dbReference type="InterPro" id="IPR029063">
    <property type="entry name" value="SAM-dependent_MTases_sf"/>
</dbReference>
<keyword evidence="11" id="KW-1185">Reference proteome</keyword>
<keyword evidence="3 7" id="KW-0489">Methyltransferase</keyword>
<feature type="binding site" evidence="7 8">
    <location>
        <position position="73"/>
    </location>
    <ligand>
        <name>S-adenosyl-L-methionine</name>
        <dbReference type="ChEBI" id="CHEBI:59789"/>
    </ligand>
</feature>
<dbReference type="FunFam" id="3.40.50.150:FF:000023">
    <property type="entry name" value="Ribosomal RNA small subunit methyltransferase A"/>
    <property type="match status" value="1"/>
</dbReference>
<evidence type="ECO:0000259" key="9">
    <source>
        <dbReference type="SMART" id="SM00650"/>
    </source>
</evidence>
<name>R7RLZ9_9CLOT</name>
<dbReference type="Gene3D" id="1.10.8.100">
    <property type="entry name" value="Ribosomal RNA adenine dimethylase-like, domain 2"/>
    <property type="match status" value="1"/>
</dbReference>
<feature type="binding site" evidence="7 8">
    <location>
        <position position="121"/>
    </location>
    <ligand>
        <name>S-adenosyl-L-methionine</name>
        <dbReference type="ChEBI" id="CHEBI:59789"/>
    </ligand>
</feature>
<dbReference type="NCBIfam" id="TIGR00755">
    <property type="entry name" value="ksgA"/>
    <property type="match status" value="1"/>
</dbReference>
<dbReference type="InterPro" id="IPR023165">
    <property type="entry name" value="rRNA_Ade_diMease-like_C"/>
</dbReference>
<dbReference type="FunFam" id="1.10.8.100:FF:000001">
    <property type="entry name" value="Ribosomal RNA small subunit methyltransferase A"/>
    <property type="match status" value="1"/>
</dbReference>
<evidence type="ECO:0000256" key="2">
    <source>
        <dbReference type="ARBA" id="ARBA00022552"/>
    </source>
</evidence>
<dbReference type="OrthoDB" id="9814755at2"/>
<keyword evidence="1 7" id="KW-0963">Cytoplasm</keyword>
<dbReference type="InterPro" id="IPR001737">
    <property type="entry name" value="KsgA/Erm"/>
</dbReference>
<evidence type="ECO:0000256" key="5">
    <source>
        <dbReference type="ARBA" id="ARBA00022691"/>
    </source>
</evidence>
<evidence type="ECO:0000256" key="7">
    <source>
        <dbReference type="HAMAP-Rule" id="MF_00607"/>
    </source>
</evidence>
<proteinExistence type="inferred from homology"/>
<dbReference type="Proteomes" id="UP000014923">
    <property type="component" value="Unassembled WGS sequence"/>
</dbReference>
<keyword evidence="6 7" id="KW-0694">RNA-binding</keyword>
<feature type="binding site" evidence="7 8">
    <location>
        <position position="98"/>
    </location>
    <ligand>
        <name>S-adenosyl-L-methionine</name>
        <dbReference type="ChEBI" id="CHEBI:59789"/>
    </ligand>
</feature>
<keyword evidence="4 7" id="KW-0808">Transferase</keyword>
<feature type="domain" description="Ribosomal RNA adenine methylase transferase N-terminal" evidence="9">
    <location>
        <begin position="32"/>
        <end position="206"/>
    </location>
</feature>
<organism evidence="10 11">
    <name type="scientific">Thermobrachium celere DSM 8682</name>
    <dbReference type="NCBI Taxonomy" id="941824"/>
    <lineage>
        <taxon>Bacteria</taxon>
        <taxon>Bacillati</taxon>
        <taxon>Bacillota</taxon>
        <taxon>Clostridia</taxon>
        <taxon>Eubacteriales</taxon>
        <taxon>Clostridiaceae</taxon>
        <taxon>Thermobrachium</taxon>
    </lineage>
</organism>
<evidence type="ECO:0000313" key="10">
    <source>
        <dbReference type="EMBL" id="CDF57197.1"/>
    </source>
</evidence>
<accession>R7RLZ9</accession>
<keyword evidence="2 7" id="KW-0698">rRNA processing</keyword>
<evidence type="ECO:0000256" key="1">
    <source>
        <dbReference type="ARBA" id="ARBA00022490"/>
    </source>
</evidence>
<dbReference type="PANTHER" id="PTHR11727:SF7">
    <property type="entry name" value="DIMETHYLADENOSINE TRANSFERASE-RELATED"/>
    <property type="match status" value="1"/>
</dbReference>
<sequence>MSLASKTKEIVKHFEFKFSKSLGQNFLIDQNILNKIVDAAELDENSTAIEIGPGIGVLTQEMARRCKKVVAIEIDDTLIPILNETLANFENIKIVHNDALKVDFNRLIEEEGLENIKLVANLPYYVTTPILTKVLMEKLPLKSIIVMIQKEVADRIVAKPGSKEYGSLSILVQYYCDVQKVCRVSKNCFVPPPKVESSVIKMNLRPPKYNVEDEDLFFNVVRHAFNMRRKTLWNALKPIGLREEDLKEVFKLSGIDETRRGETLSIEEFAKLSNTIYTKLKK</sequence>
<comment type="catalytic activity">
    <reaction evidence="7">
        <text>adenosine(1518)/adenosine(1519) in 16S rRNA + 4 S-adenosyl-L-methionine = N(6)-dimethyladenosine(1518)/N(6)-dimethyladenosine(1519) in 16S rRNA + 4 S-adenosyl-L-homocysteine + 4 H(+)</text>
        <dbReference type="Rhea" id="RHEA:19609"/>
        <dbReference type="Rhea" id="RHEA-COMP:10232"/>
        <dbReference type="Rhea" id="RHEA-COMP:10233"/>
        <dbReference type="ChEBI" id="CHEBI:15378"/>
        <dbReference type="ChEBI" id="CHEBI:57856"/>
        <dbReference type="ChEBI" id="CHEBI:59789"/>
        <dbReference type="ChEBI" id="CHEBI:74411"/>
        <dbReference type="ChEBI" id="CHEBI:74493"/>
        <dbReference type="EC" id="2.1.1.182"/>
    </reaction>
</comment>
<dbReference type="Pfam" id="PF00398">
    <property type="entry name" value="RrnaAD"/>
    <property type="match status" value="1"/>
</dbReference>
<dbReference type="Gene3D" id="3.40.50.150">
    <property type="entry name" value="Vaccinia Virus protein VP39"/>
    <property type="match status" value="1"/>
</dbReference>
<gene>
    <name evidence="7" type="primary">rsmA</name>
    <name evidence="7" type="synonym">ksgA</name>
    <name evidence="10" type="ORF">TCEL_00092</name>
</gene>
<protein>
    <recommendedName>
        <fullName evidence="7">Ribosomal RNA small subunit methyltransferase A</fullName>
        <ecNumber evidence="7">2.1.1.182</ecNumber>
    </recommendedName>
    <alternativeName>
        <fullName evidence="7">16S rRNA (adenine(1518)-N(6)/adenine(1519)-N(6))-dimethyltransferase</fullName>
    </alternativeName>
    <alternativeName>
        <fullName evidence="7">16S rRNA dimethyladenosine transferase</fullName>
    </alternativeName>
    <alternativeName>
        <fullName evidence="7">16S rRNA dimethylase</fullName>
    </alternativeName>
    <alternativeName>
        <fullName evidence="7">S-adenosylmethionine-6-N', N'-adenosyl(rRNA) dimethyltransferase</fullName>
    </alternativeName>
</protein>
<dbReference type="HOGENOM" id="CLU_041220_0_0_9"/>
<dbReference type="InterPro" id="IPR011530">
    <property type="entry name" value="rRNA_adenine_dimethylase"/>
</dbReference>
<evidence type="ECO:0000256" key="3">
    <source>
        <dbReference type="ARBA" id="ARBA00022603"/>
    </source>
</evidence>
<dbReference type="AlphaFoldDB" id="R7RLZ9"/>
<dbReference type="SMART" id="SM00650">
    <property type="entry name" value="rADc"/>
    <property type="match status" value="1"/>
</dbReference>
<evidence type="ECO:0000313" key="11">
    <source>
        <dbReference type="Proteomes" id="UP000014923"/>
    </source>
</evidence>
<dbReference type="RefSeq" id="WP_018660141.1">
    <property type="nucleotide sequence ID" value="NZ_HF952018.1"/>
</dbReference>
<dbReference type="PROSITE" id="PS01131">
    <property type="entry name" value="RRNA_A_DIMETH"/>
    <property type="match status" value="1"/>
</dbReference>
<comment type="function">
    <text evidence="7">Specifically dimethylates two adjacent adenosines (A1518 and A1519) in the loop of a conserved hairpin near the 3'-end of 16S rRNA in the 30S particle. May play a critical role in biogenesis of 30S subunits.</text>
</comment>
<evidence type="ECO:0000256" key="8">
    <source>
        <dbReference type="PROSITE-ProRule" id="PRU01026"/>
    </source>
</evidence>
<dbReference type="EMBL" id="CAVN010000085">
    <property type="protein sequence ID" value="CDF57197.1"/>
    <property type="molecule type" value="Genomic_DNA"/>
</dbReference>
<keyword evidence="5 7" id="KW-0949">S-adenosyl-L-methionine</keyword>
<dbReference type="CDD" id="cd02440">
    <property type="entry name" value="AdoMet_MTases"/>
    <property type="match status" value="1"/>
</dbReference>
<dbReference type="InterPro" id="IPR020598">
    <property type="entry name" value="rRNA_Ade_methylase_Trfase_N"/>
</dbReference>
<comment type="subcellular location">
    <subcellularLocation>
        <location evidence="7">Cytoplasm</location>
    </subcellularLocation>
</comment>
<dbReference type="SUPFAM" id="SSF53335">
    <property type="entry name" value="S-adenosyl-L-methionine-dependent methyltransferases"/>
    <property type="match status" value="1"/>
</dbReference>
<feature type="binding site" evidence="7 8">
    <location>
        <position position="52"/>
    </location>
    <ligand>
        <name>S-adenosyl-L-methionine</name>
        <dbReference type="ChEBI" id="CHEBI:59789"/>
    </ligand>
</feature>
<dbReference type="GO" id="GO:0052908">
    <property type="term" value="F:16S rRNA (adenine(1518)-N(6)/adenine(1519)-N(6))-dimethyltransferase activity"/>
    <property type="evidence" value="ECO:0007669"/>
    <property type="project" value="UniProtKB-EC"/>
</dbReference>
<dbReference type="PANTHER" id="PTHR11727">
    <property type="entry name" value="DIMETHYLADENOSINE TRANSFERASE"/>
    <property type="match status" value="1"/>
</dbReference>
<evidence type="ECO:0000256" key="4">
    <source>
        <dbReference type="ARBA" id="ARBA00022679"/>
    </source>
</evidence>
<dbReference type="InterPro" id="IPR020596">
    <property type="entry name" value="rRNA_Ade_Mease_Trfase_CS"/>
</dbReference>
<comment type="similarity">
    <text evidence="7">Belongs to the class I-like SAM-binding methyltransferase superfamily. rRNA adenine N(6)-methyltransferase family. RsmA subfamily.</text>
</comment>
<dbReference type="eggNOG" id="COG0030">
    <property type="taxonomic scope" value="Bacteria"/>
</dbReference>
<dbReference type="GO" id="GO:0005829">
    <property type="term" value="C:cytosol"/>
    <property type="evidence" value="ECO:0007669"/>
    <property type="project" value="TreeGrafter"/>
</dbReference>
<dbReference type="GO" id="GO:0003723">
    <property type="term" value="F:RNA binding"/>
    <property type="evidence" value="ECO:0007669"/>
    <property type="project" value="UniProtKB-UniRule"/>
</dbReference>
<feature type="binding site" evidence="7 8">
    <location>
        <position position="25"/>
    </location>
    <ligand>
        <name>S-adenosyl-L-methionine</name>
        <dbReference type="ChEBI" id="CHEBI:59789"/>
    </ligand>
</feature>
<dbReference type="HAMAP" id="MF_00607">
    <property type="entry name" value="16SrRNA_methyltr_A"/>
    <property type="match status" value="1"/>
</dbReference>
<dbReference type="PROSITE" id="PS51689">
    <property type="entry name" value="SAM_RNA_A_N6_MT"/>
    <property type="match status" value="1"/>
</dbReference>
<comment type="caution">
    <text evidence="10">The sequence shown here is derived from an EMBL/GenBank/DDBJ whole genome shotgun (WGS) entry which is preliminary data.</text>
</comment>
<evidence type="ECO:0000256" key="6">
    <source>
        <dbReference type="ARBA" id="ARBA00022884"/>
    </source>
</evidence>
<dbReference type="EC" id="2.1.1.182" evidence="7"/>
<reference evidence="10" key="1">
    <citation type="submission" date="2013-03" db="EMBL/GenBank/DDBJ databases">
        <title>Draft genome sequence of the hydrogen-ethanol-producing anaerobic alkalithermophilic Caloramator celere.</title>
        <authorList>
            <person name="Ciranna A."/>
            <person name="Larjo A."/>
            <person name="Kivisto A."/>
            <person name="Santala V."/>
            <person name="Roos C."/>
            <person name="Karp M."/>
        </authorList>
    </citation>
    <scope>NUCLEOTIDE SEQUENCE [LARGE SCALE GENOMIC DNA]</scope>
    <source>
        <strain evidence="10">DSM 8682</strain>
    </source>
</reference>